<evidence type="ECO:0000313" key="2">
    <source>
        <dbReference type="Proteomes" id="UP000242875"/>
    </source>
</evidence>
<proteinExistence type="predicted"/>
<gene>
    <name evidence="1" type="ORF">BZG36_01298</name>
</gene>
<dbReference type="SUPFAM" id="SSF48371">
    <property type="entry name" value="ARM repeat"/>
    <property type="match status" value="1"/>
</dbReference>
<protein>
    <submittedName>
        <fullName evidence="1">Uncharacterized protein</fullName>
    </submittedName>
</protein>
<organism evidence="1 2">
    <name type="scientific">Bifiguratus adelaidae</name>
    <dbReference type="NCBI Taxonomy" id="1938954"/>
    <lineage>
        <taxon>Eukaryota</taxon>
        <taxon>Fungi</taxon>
        <taxon>Fungi incertae sedis</taxon>
        <taxon>Mucoromycota</taxon>
        <taxon>Mucoromycotina</taxon>
        <taxon>Endogonomycetes</taxon>
        <taxon>Endogonales</taxon>
        <taxon>Endogonales incertae sedis</taxon>
        <taxon>Bifiguratus</taxon>
    </lineage>
</organism>
<evidence type="ECO:0000313" key="1">
    <source>
        <dbReference type="EMBL" id="OZJ05778.1"/>
    </source>
</evidence>
<keyword evidence="2" id="KW-1185">Reference proteome</keyword>
<name>A0A261Y5D5_9FUNG</name>
<dbReference type="EMBL" id="MVBO01000010">
    <property type="protein sequence ID" value="OZJ05778.1"/>
    <property type="molecule type" value="Genomic_DNA"/>
</dbReference>
<reference evidence="1 2" key="1">
    <citation type="journal article" date="2017" name="Mycologia">
        <title>Bifiguratus adelaidae, gen. et sp. nov., a new member of Mucoromycotina in endophytic and soil-dwelling habitats.</title>
        <authorList>
            <person name="Torres-Cruz T.J."/>
            <person name="Billingsley Tobias T.L."/>
            <person name="Almatruk M."/>
            <person name="Hesse C."/>
            <person name="Kuske C.R."/>
            <person name="Desiro A."/>
            <person name="Benucci G.M."/>
            <person name="Bonito G."/>
            <person name="Stajich J.E."/>
            <person name="Dunlap C."/>
            <person name="Arnold A.E."/>
            <person name="Porras-Alfaro A."/>
        </authorList>
    </citation>
    <scope>NUCLEOTIDE SEQUENCE [LARGE SCALE GENOMIC DNA]</scope>
    <source>
        <strain evidence="1 2">AZ0501</strain>
    </source>
</reference>
<dbReference type="AlphaFoldDB" id="A0A261Y5D5"/>
<dbReference type="Proteomes" id="UP000242875">
    <property type="component" value="Unassembled WGS sequence"/>
</dbReference>
<sequence>MVEVGSNERWLMTQGVAETTVDAQALTVHQREEKPVERIPLGKALYLLQQANDKAFSRLRHESNETLQDPLQDALTSIQSFLKHPDQETGLQHAQVFWDAIHPELRKTAPIASGPKKGTNPAFMLNRAMAIIQLLSNTPNISKRLLSLLELRLPIAPNVEKLGILRALIAIWDLSKQDDGEESIDGDLANHWACQIFDAGIATASNGQPTLLSSLAVDVVLVLSATAATCAHDFSFRSRISPLLKVVKQWHISLPLLDMICDETRSWLDQDTEGIPYNGFQILAAHHLDNTDAANLWKLIAPHLSSRSFSRSTKKAQVPLQNCIDREHMDKWSIYRLAAIIAPKISNARDLHALLQVNECHLSRFTLGTDDNSFQPFCFRCFTCDYLNASSYRMLLRILQTIYSVETPSFDGNVLFLSAVSRLVEASLNTTNPASEQLGRALASILNPAQLFHFILIILSFSSNPSPKLKLSQTILLEQKDIASYPLYANQFADMLQEGIESLDRELRKEALLTLAILVEDENRFKDHVAQLAKGTASNVVFNIVLFTLQHLSKTNLDIFLRYLEHFRHYPKQVVPEDEPLNPAQIRSSAKWSEPGDASDQETQRLTQVLQQWVIFIPEDALPPLIRLLASKTFAAPSELFYIRLWGLLAPKLSASIVSMRQLLMVIQSQLATQSRQVLHQSFSY</sequence>
<comment type="caution">
    <text evidence="1">The sequence shown here is derived from an EMBL/GenBank/DDBJ whole genome shotgun (WGS) entry which is preliminary data.</text>
</comment>
<dbReference type="InterPro" id="IPR016024">
    <property type="entry name" value="ARM-type_fold"/>
</dbReference>
<accession>A0A261Y5D5</accession>